<comment type="caution">
    <text evidence="1">The sequence shown here is derived from an EMBL/GenBank/DDBJ whole genome shotgun (WGS) entry which is preliminary data.</text>
</comment>
<proteinExistence type="predicted"/>
<sequence length="50" mass="5499">MLQPLNDRLHKDGVAGGRLRQFHRLAIVCTATGEKTERADDKGGTIDCAY</sequence>
<name>A0ABQ1XDQ2_9PROT</name>
<dbReference type="EMBL" id="BMFS01000001">
    <property type="protein sequence ID" value="GGG91570.1"/>
    <property type="molecule type" value="Genomic_DNA"/>
</dbReference>
<accession>A0ABQ1XDQ2</accession>
<gene>
    <name evidence="1" type="ORF">GCM10007420_03580</name>
</gene>
<organism evidence="1 2">
    <name type="scientific">Glycocaulis albus</name>
    <dbReference type="NCBI Taxonomy" id="1382801"/>
    <lineage>
        <taxon>Bacteria</taxon>
        <taxon>Pseudomonadati</taxon>
        <taxon>Pseudomonadota</taxon>
        <taxon>Alphaproteobacteria</taxon>
        <taxon>Maricaulales</taxon>
        <taxon>Maricaulaceae</taxon>
        <taxon>Glycocaulis</taxon>
    </lineage>
</organism>
<reference evidence="2" key="1">
    <citation type="journal article" date="2019" name="Int. J. Syst. Evol. Microbiol.">
        <title>The Global Catalogue of Microorganisms (GCM) 10K type strain sequencing project: providing services to taxonomists for standard genome sequencing and annotation.</title>
        <authorList>
            <consortium name="The Broad Institute Genomics Platform"/>
            <consortium name="The Broad Institute Genome Sequencing Center for Infectious Disease"/>
            <person name="Wu L."/>
            <person name="Ma J."/>
        </authorList>
    </citation>
    <scope>NUCLEOTIDE SEQUENCE [LARGE SCALE GENOMIC DNA]</scope>
    <source>
        <strain evidence="2">CGMCC 1.12766</strain>
    </source>
</reference>
<dbReference type="Proteomes" id="UP000648722">
    <property type="component" value="Unassembled WGS sequence"/>
</dbReference>
<protein>
    <submittedName>
        <fullName evidence="1">Uncharacterized protein</fullName>
    </submittedName>
</protein>
<keyword evidence="2" id="KW-1185">Reference proteome</keyword>
<evidence type="ECO:0000313" key="2">
    <source>
        <dbReference type="Proteomes" id="UP000648722"/>
    </source>
</evidence>
<evidence type="ECO:0000313" key="1">
    <source>
        <dbReference type="EMBL" id="GGG91570.1"/>
    </source>
</evidence>